<name>A0A0T5NRX3_9RHOB</name>
<reference evidence="6 7" key="1">
    <citation type="submission" date="2015-04" db="EMBL/GenBank/DDBJ databases">
        <title>The draft genome sequence of Roseovarius sp.R12b.</title>
        <authorList>
            <person name="Li G."/>
            <person name="Lai Q."/>
            <person name="Shao Z."/>
            <person name="Yan P."/>
        </authorList>
    </citation>
    <scope>NUCLEOTIDE SEQUENCE [LARGE SCALE GENOMIC DNA]</scope>
    <source>
        <strain evidence="6 7">R12B</strain>
    </source>
</reference>
<keyword evidence="7" id="KW-1185">Reference proteome</keyword>
<dbReference type="InterPro" id="IPR000847">
    <property type="entry name" value="LysR_HTH_N"/>
</dbReference>
<feature type="domain" description="HTH lysR-type" evidence="5">
    <location>
        <begin position="7"/>
        <end position="64"/>
    </location>
</feature>
<dbReference type="PANTHER" id="PTHR30537:SF79">
    <property type="entry name" value="TRANSCRIPTIONAL REGULATOR-RELATED"/>
    <property type="match status" value="1"/>
</dbReference>
<dbReference type="InterPro" id="IPR005119">
    <property type="entry name" value="LysR_subst-bd"/>
</dbReference>
<dbReference type="Pfam" id="PF00126">
    <property type="entry name" value="HTH_1"/>
    <property type="match status" value="1"/>
</dbReference>
<accession>A0A0T5NRX3</accession>
<dbReference type="GO" id="GO:0006351">
    <property type="term" value="P:DNA-templated transcription"/>
    <property type="evidence" value="ECO:0007669"/>
    <property type="project" value="TreeGrafter"/>
</dbReference>
<dbReference type="SUPFAM" id="SSF46785">
    <property type="entry name" value="Winged helix' DNA-binding domain"/>
    <property type="match status" value="1"/>
</dbReference>
<dbReference type="FunFam" id="1.10.10.10:FF:000001">
    <property type="entry name" value="LysR family transcriptional regulator"/>
    <property type="match status" value="1"/>
</dbReference>
<evidence type="ECO:0000256" key="4">
    <source>
        <dbReference type="ARBA" id="ARBA00023163"/>
    </source>
</evidence>
<dbReference type="InterPro" id="IPR058163">
    <property type="entry name" value="LysR-type_TF_proteobact-type"/>
</dbReference>
<dbReference type="AlphaFoldDB" id="A0A0T5NRX3"/>
<dbReference type="OrthoDB" id="9804958at2"/>
<gene>
    <name evidence="6" type="ORF">XM53_14890</name>
</gene>
<organism evidence="6 7">
    <name type="scientific">Roseovarius atlanticus</name>
    <dbReference type="NCBI Taxonomy" id="1641875"/>
    <lineage>
        <taxon>Bacteria</taxon>
        <taxon>Pseudomonadati</taxon>
        <taxon>Pseudomonadota</taxon>
        <taxon>Alphaproteobacteria</taxon>
        <taxon>Rhodobacterales</taxon>
        <taxon>Roseobacteraceae</taxon>
        <taxon>Roseovarius</taxon>
    </lineage>
</organism>
<keyword evidence="2" id="KW-0805">Transcription regulation</keyword>
<evidence type="ECO:0000313" key="7">
    <source>
        <dbReference type="Proteomes" id="UP000051295"/>
    </source>
</evidence>
<comment type="caution">
    <text evidence="6">The sequence shown here is derived from an EMBL/GenBank/DDBJ whole genome shotgun (WGS) entry which is preliminary data.</text>
</comment>
<dbReference type="PRINTS" id="PR00039">
    <property type="entry name" value="HTHLYSR"/>
</dbReference>
<evidence type="ECO:0000256" key="2">
    <source>
        <dbReference type="ARBA" id="ARBA00023015"/>
    </source>
</evidence>
<dbReference type="PATRIC" id="fig|1641875.4.peg.785"/>
<dbReference type="EMBL" id="LAXJ01000018">
    <property type="protein sequence ID" value="KRS11564.1"/>
    <property type="molecule type" value="Genomic_DNA"/>
</dbReference>
<evidence type="ECO:0000256" key="1">
    <source>
        <dbReference type="ARBA" id="ARBA00009437"/>
    </source>
</evidence>
<proteinExistence type="inferred from homology"/>
<keyword evidence="3" id="KW-0238">DNA-binding</keyword>
<dbReference type="SUPFAM" id="SSF53850">
    <property type="entry name" value="Periplasmic binding protein-like II"/>
    <property type="match status" value="1"/>
</dbReference>
<dbReference type="GO" id="GO:0043565">
    <property type="term" value="F:sequence-specific DNA binding"/>
    <property type="evidence" value="ECO:0007669"/>
    <property type="project" value="TreeGrafter"/>
</dbReference>
<protein>
    <recommendedName>
        <fullName evidence="5">HTH lysR-type domain-containing protein</fullName>
    </recommendedName>
</protein>
<dbReference type="PROSITE" id="PS50931">
    <property type="entry name" value="HTH_LYSR"/>
    <property type="match status" value="1"/>
</dbReference>
<dbReference type="PANTHER" id="PTHR30537">
    <property type="entry name" value="HTH-TYPE TRANSCRIPTIONAL REGULATOR"/>
    <property type="match status" value="1"/>
</dbReference>
<dbReference type="InterPro" id="IPR036390">
    <property type="entry name" value="WH_DNA-bd_sf"/>
</dbReference>
<dbReference type="Gene3D" id="1.10.10.10">
    <property type="entry name" value="Winged helix-like DNA-binding domain superfamily/Winged helix DNA-binding domain"/>
    <property type="match status" value="1"/>
</dbReference>
<sequence>MSKPHLPPLDLMEPFEAAARLGSFTRAADELSVTQSAISQRVRKLEALLDTQLFTRGHRAITLTPEGRELLIGVRAALQHMTAATRALRQRDDRPRVRLAADTSMAQLWLTPRLPAALADSPPLMLDLLASDTESELLTADIALLHGAGDWPGFTAKRLFADAVFPVCTPDFLARTPLQTPEDLLSAPLIDLDYTHWNWMNWGIWLTEAGLDPTRATTLMRTNSYMAQLDAARAGLGVALAWEGQLAEDLTTRRLVRPIDHAVTTPFGYYLILRDGAEPAARQLAQSLLHADT</sequence>
<dbReference type="RefSeq" id="WP_057794699.1">
    <property type="nucleotide sequence ID" value="NZ_LAXJ01000018.1"/>
</dbReference>
<dbReference type="Proteomes" id="UP000051295">
    <property type="component" value="Unassembled WGS sequence"/>
</dbReference>
<dbReference type="InterPro" id="IPR036388">
    <property type="entry name" value="WH-like_DNA-bd_sf"/>
</dbReference>
<dbReference type="STRING" id="1641875.XM53_14890"/>
<dbReference type="Gene3D" id="3.40.190.10">
    <property type="entry name" value="Periplasmic binding protein-like II"/>
    <property type="match status" value="2"/>
</dbReference>
<dbReference type="GO" id="GO:0003700">
    <property type="term" value="F:DNA-binding transcription factor activity"/>
    <property type="evidence" value="ECO:0007669"/>
    <property type="project" value="InterPro"/>
</dbReference>
<dbReference type="Pfam" id="PF03466">
    <property type="entry name" value="LysR_substrate"/>
    <property type="match status" value="1"/>
</dbReference>
<evidence type="ECO:0000256" key="3">
    <source>
        <dbReference type="ARBA" id="ARBA00023125"/>
    </source>
</evidence>
<keyword evidence="4" id="KW-0804">Transcription</keyword>
<evidence type="ECO:0000259" key="5">
    <source>
        <dbReference type="PROSITE" id="PS50931"/>
    </source>
</evidence>
<comment type="similarity">
    <text evidence="1">Belongs to the LysR transcriptional regulatory family.</text>
</comment>
<evidence type="ECO:0000313" key="6">
    <source>
        <dbReference type="EMBL" id="KRS11564.1"/>
    </source>
</evidence>